<dbReference type="InterPro" id="IPR029063">
    <property type="entry name" value="SAM-dependent_MTases_sf"/>
</dbReference>
<evidence type="ECO:0000256" key="3">
    <source>
        <dbReference type="ARBA" id="ARBA00022747"/>
    </source>
</evidence>
<evidence type="ECO:0000313" key="4">
    <source>
        <dbReference type="EMBL" id="MBD2776108.1"/>
    </source>
</evidence>
<proteinExistence type="predicted"/>
<sequence>MLQTQLQELGYELKMKVIRAVEYGVPQMRERVFIVALNKGIDFQFPDATHGDPLKPALSMCPLPPYITVGEVLKGLGPKLLRTRLNF</sequence>
<dbReference type="RefSeq" id="WP_190835151.1">
    <property type="nucleotide sequence ID" value="NZ_CAWPPI010000086.1"/>
</dbReference>
<gene>
    <name evidence="4" type="ORF">ICL16_29625</name>
</gene>
<keyword evidence="1 4" id="KW-0489">Methyltransferase</keyword>
<dbReference type="EMBL" id="JACXAE010000086">
    <property type="protein sequence ID" value="MBD2776108.1"/>
    <property type="molecule type" value="Genomic_DNA"/>
</dbReference>
<comment type="caution">
    <text evidence="4">The sequence shown here is derived from an EMBL/GenBank/DDBJ whole genome shotgun (WGS) entry which is preliminary data.</text>
</comment>
<accession>A0A8J6XK61</accession>
<name>A0A8J6XK61_9CYAN</name>
<dbReference type="GO" id="GO:0032259">
    <property type="term" value="P:methylation"/>
    <property type="evidence" value="ECO:0007669"/>
    <property type="project" value="UniProtKB-KW"/>
</dbReference>
<dbReference type="SUPFAM" id="SSF53335">
    <property type="entry name" value="S-adenosyl-L-methionine-dependent methyltransferases"/>
    <property type="match status" value="1"/>
</dbReference>
<evidence type="ECO:0000313" key="5">
    <source>
        <dbReference type="Proteomes" id="UP000629098"/>
    </source>
</evidence>
<keyword evidence="5" id="KW-1185">Reference proteome</keyword>
<keyword evidence="3" id="KW-0680">Restriction system</keyword>
<dbReference type="GO" id="GO:0009307">
    <property type="term" value="P:DNA restriction-modification system"/>
    <property type="evidence" value="ECO:0007669"/>
    <property type="project" value="UniProtKB-KW"/>
</dbReference>
<dbReference type="Gene3D" id="3.40.50.150">
    <property type="entry name" value="Vaccinia Virus protein VP39"/>
    <property type="match status" value="1"/>
</dbReference>
<keyword evidence="2" id="KW-0808">Transferase</keyword>
<dbReference type="Proteomes" id="UP000629098">
    <property type="component" value="Unassembled WGS sequence"/>
</dbReference>
<dbReference type="AlphaFoldDB" id="A0A8J6XK61"/>
<evidence type="ECO:0000256" key="1">
    <source>
        <dbReference type="ARBA" id="ARBA00022603"/>
    </source>
</evidence>
<dbReference type="GO" id="GO:0008168">
    <property type="term" value="F:methyltransferase activity"/>
    <property type="evidence" value="ECO:0007669"/>
    <property type="project" value="UniProtKB-KW"/>
</dbReference>
<dbReference type="InterPro" id="IPR001525">
    <property type="entry name" value="C5_MeTfrase"/>
</dbReference>
<dbReference type="Pfam" id="PF00145">
    <property type="entry name" value="DNA_methylase"/>
    <property type="match status" value="1"/>
</dbReference>
<protein>
    <submittedName>
        <fullName evidence="4">DNA cytosine methyltransferase</fullName>
    </submittedName>
</protein>
<evidence type="ECO:0000256" key="2">
    <source>
        <dbReference type="ARBA" id="ARBA00022679"/>
    </source>
</evidence>
<reference evidence="4" key="1">
    <citation type="submission" date="2020-09" db="EMBL/GenBank/DDBJ databases">
        <title>Iningainema tapete sp. nov. (Scytonemataceae, Cyanobacteria) from greenhouses in central Florida (USA) produces two types of nodularin with biosynthetic potential for microcystin-LR and anabaenopeptins.</title>
        <authorList>
            <person name="Berthold D.E."/>
            <person name="Lefler F.W."/>
            <person name="Huang I.-S."/>
            <person name="Abdulla H."/>
            <person name="Zimba P.V."/>
            <person name="Laughinghouse H.D. IV."/>
        </authorList>
    </citation>
    <scope>NUCLEOTIDE SEQUENCE</scope>
    <source>
        <strain evidence="4">BLCCT55</strain>
    </source>
</reference>
<organism evidence="4 5">
    <name type="scientific">Iningainema tapete BLCC-T55</name>
    <dbReference type="NCBI Taxonomy" id="2748662"/>
    <lineage>
        <taxon>Bacteria</taxon>
        <taxon>Bacillati</taxon>
        <taxon>Cyanobacteriota</taxon>
        <taxon>Cyanophyceae</taxon>
        <taxon>Nostocales</taxon>
        <taxon>Scytonemataceae</taxon>
        <taxon>Iningainema tapete</taxon>
    </lineage>
</organism>